<evidence type="ECO:0000313" key="5">
    <source>
        <dbReference type="Proteomes" id="UP001295794"/>
    </source>
</evidence>
<dbReference type="PANTHER" id="PTHR47706">
    <property type="entry name" value="NMRA-LIKE FAMILY PROTEIN"/>
    <property type="match status" value="1"/>
</dbReference>
<dbReference type="PANTHER" id="PTHR47706:SF9">
    <property type="entry name" value="NMRA-LIKE DOMAIN-CONTAINING PROTEIN-RELATED"/>
    <property type="match status" value="1"/>
</dbReference>
<dbReference type="InterPro" id="IPR008030">
    <property type="entry name" value="NmrA-like"/>
</dbReference>
<keyword evidence="2" id="KW-0560">Oxidoreductase</keyword>
<evidence type="ECO:0000259" key="3">
    <source>
        <dbReference type="Pfam" id="PF05368"/>
    </source>
</evidence>
<accession>A0AAD2H0T3</accession>
<name>A0AAD2H0T3_9AGAR</name>
<dbReference type="InterPro" id="IPR051609">
    <property type="entry name" value="NmrA/Isoflavone_reductase-like"/>
</dbReference>
<evidence type="ECO:0000313" key="4">
    <source>
        <dbReference type="EMBL" id="CAK5266015.1"/>
    </source>
</evidence>
<sequence>MSSYSSFAVIGAGTLGGPILAALAAQPSAKVILLSRSAAKTVPANVKVVQVPAYDDVPAVTAALKAHNVEVIVSTVTTEAIAAQSPLVDAAQKAGVKLFVPSEFGTSTEGHTEGPFGEKNKIIEKLQSVGVPYLRIFNGLFIEFATWTVNYNAEAKKLYVIGKSEGPVSATSIGDVAGYLAHILTHQPSFILANRILRIEGDRIPGYRSLGPLFGAKVETVEKLEGEMADLKASLMSLADQGLATTGCGVKGVSDEEASKSGNALWPEHQWKTVKDVFGL</sequence>
<proteinExistence type="predicted"/>
<dbReference type="Proteomes" id="UP001295794">
    <property type="component" value="Unassembled WGS sequence"/>
</dbReference>
<comment type="caution">
    <text evidence="4">The sequence shown here is derived from an EMBL/GenBank/DDBJ whole genome shotgun (WGS) entry which is preliminary data.</text>
</comment>
<feature type="domain" description="NmrA-like" evidence="3">
    <location>
        <begin position="8"/>
        <end position="142"/>
    </location>
</feature>
<evidence type="ECO:0000256" key="1">
    <source>
        <dbReference type="ARBA" id="ARBA00022857"/>
    </source>
</evidence>
<dbReference type="EMBL" id="CAVNYO010000105">
    <property type="protein sequence ID" value="CAK5266015.1"/>
    <property type="molecule type" value="Genomic_DNA"/>
</dbReference>
<reference evidence="4" key="1">
    <citation type="submission" date="2023-11" db="EMBL/GenBank/DDBJ databases">
        <authorList>
            <person name="De Vega J J."/>
            <person name="De Vega J J."/>
        </authorList>
    </citation>
    <scope>NUCLEOTIDE SEQUENCE</scope>
</reference>
<dbReference type="GO" id="GO:0016491">
    <property type="term" value="F:oxidoreductase activity"/>
    <property type="evidence" value="ECO:0007669"/>
    <property type="project" value="UniProtKB-KW"/>
</dbReference>
<dbReference type="Pfam" id="PF05368">
    <property type="entry name" value="NmrA"/>
    <property type="match status" value="1"/>
</dbReference>
<dbReference type="Gene3D" id="3.40.50.720">
    <property type="entry name" value="NAD(P)-binding Rossmann-like Domain"/>
    <property type="match status" value="1"/>
</dbReference>
<evidence type="ECO:0000256" key="2">
    <source>
        <dbReference type="ARBA" id="ARBA00023002"/>
    </source>
</evidence>
<dbReference type="InterPro" id="IPR036291">
    <property type="entry name" value="NAD(P)-bd_dom_sf"/>
</dbReference>
<dbReference type="SUPFAM" id="SSF51735">
    <property type="entry name" value="NAD(P)-binding Rossmann-fold domains"/>
    <property type="match status" value="1"/>
</dbReference>
<keyword evidence="5" id="KW-1185">Reference proteome</keyword>
<dbReference type="AlphaFoldDB" id="A0AAD2H0T3"/>
<organism evidence="4 5">
    <name type="scientific">Mycena citricolor</name>
    <dbReference type="NCBI Taxonomy" id="2018698"/>
    <lineage>
        <taxon>Eukaryota</taxon>
        <taxon>Fungi</taxon>
        <taxon>Dikarya</taxon>
        <taxon>Basidiomycota</taxon>
        <taxon>Agaricomycotina</taxon>
        <taxon>Agaricomycetes</taxon>
        <taxon>Agaricomycetidae</taxon>
        <taxon>Agaricales</taxon>
        <taxon>Marasmiineae</taxon>
        <taxon>Mycenaceae</taxon>
        <taxon>Mycena</taxon>
    </lineage>
</organism>
<keyword evidence="1" id="KW-0521">NADP</keyword>
<protein>
    <recommendedName>
        <fullName evidence="3">NmrA-like domain-containing protein</fullName>
    </recommendedName>
</protein>
<gene>
    <name evidence="4" type="ORF">MYCIT1_LOCUS7467</name>
</gene>